<keyword evidence="8" id="KW-0496">Mitochondrion</keyword>
<evidence type="ECO:0000313" key="13">
    <source>
        <dbReference type="EMBL" id="GJJ14772.1"/>
    </source>
</evidence>
<dbReference type="InterPro" id="IPR000131">
    <property type="entry name" value="ATP_synth_F1_gsu"/>
</dbReference>
<evidence type="ECO:0000256" key="12">
    <source>
        <dbReference type="ARBA" id="ARBA00031066"/>
    </source>
</evidence>
<evidence type="ECO:0000256" key="6">
    <source>
        <dbReference type="ARBA" id="ARBA00022792"/>
    </source>
</evidence>
<comment type="caution">
    <text evidence="13">The sequence shown here is derived from an EMBL/GenBank/DDBJ whole genome shotgun (WGS) entry which is preliminary data.</text>
</comment>
<comment type="similarity">
    <text evidence="2">Belongs to the ATPase gamma chain family.</text>
</comment>
<evidence type="ECO:0000256" key="8">
    <source>
        <dbReference type="ARBA" id="ARBA00023128"/>
    </source>
</evidence>
<dbReference type="SUPFAM" id="SSF52943">
    <property type="entry name" value="ATP synthase (F1-ATPase), gamma subunit"/>
    <property type="match status" value="1"/>
</dbReference>
<dbReference type="AlphaFoldDB" id="A0AAV5AM40"/>
<organism evidence="13 14">
    <name type="scientific">Clathrus columnatus</name>
    <dbReference type="NCBI Taxonomy" id="1419009"/>
    <lineage>
        <taxon>Eukaryota</taxon>
        <taxon>Fungi</taxon>
        <taxon>Dikarya</taxon>
        <taxon>Basidiomycota</taxon>
        <taxon>Agaricomycotina</taxon>
        <taxon>Agaricomycetes</taxon>
        <taxon>Phallomycetidae</taxon>
        <taxon>Phallales</taxon>
        <taxon>Clathraceae</taxon>
        <taxon>Clathrus</taxon>
    </lineage>
</organism>
<evidence type="ECO:0000256" key="2">
    <source>
        <dbReference type="ARBA" id="ARBA00007681"/>
    </source>
</evidence>
<keyword evidence="11" id="KW-0066">ATP synthesis</keyword>
<dbReference type="PIRSF" id="PIRSF039089">
    <property type="entry name" value="ATP_synthase_gamma"/>
    <property type="match status" value="1"/>
</dbReference>
<keyword evidence="10" id="KW-0139">CF(1)</keyword>
<keyword evidence="9" id="KW-0472">Membrane</keyword>
<protein>
    <recommendedName>
        <fullName evidence="3">ATP synthase subunit gamma, mitochondrial</fullName>
    </recommendedName>
    <alternativeName>
        <fullName evidence="12">F-ATPase gamma subunit</fullName>
    </alternativeName>
</protein>
<dbReference type="PANTHER" id="PTHR11693:SF22">
    <property type="entry name" value="ATP SYNTHASE SUBUNIT GAMMA, MITOCHONDRIAL"/>
    <property type="match status" value="1"/>
</dbReference>
<evidence type="ECO:0000256" key="5">
    <source>
        <dbReference type="ARBA" id="ARBA00022781"/>
    </source>
</evidence>
<dbReference type="Pfam" id="PF00231">
    <property type="entry name" value="ATP-synt"/>
    <property type="match status" value="1"/>
</dbReference>
<evidence type="ECO:0000256" key="3">
    <source>
        <dbReference type="ARBA" id="ARBA00020843"/>
    </source>
</evidence>
<gene>
    <name evidence="13" type="ORF">Clacol_009040</name>
</gene>
<name>A0AAV5AM40_9AGAM</name>
<evidence type="ECO:0000256" key="11">
    <source>
        <dbReference type="ARBA" id="ARBA00023310"/>
    </source>
</evidence>
<keyword evidence="5" id="KW-0375">Hydrogen ion transport</keyword>
<evidence type="ECO:0000313" key="14">
    <source>
        <dbReference type="Proteomes" id="UP001050691"/>
    </source>
</evidence>
<evidence type="ECO:0000256" key="1">
    <source>
        <dbReference type="ARBA" id="ARBA00004637"/>
    </source>
</evidence>
<reference evidence="13" key="1">
    <citation type="submission" date="2021-10" db="EMBL/GenBank/DDBJ databases">
        <title>De novo Genome Assembly of Clathrus columnatus (Basidiomycota, Fungi) Using Illumina and Nanopore Sequence Data.</title>
        <authorList>
            <person name="Ogiso-Tanaka E."/>
            <person name="Itagaki H."/>
            <person name="Hosoya T."/>
            <person name="Hosaka K."/>
        </authorList>
    </citation>
    <scope>NUCLEOTIDE SEQUENCE</scope>
    <source>
        <strain evidence="13">MO-923</strain>
    </source>
</reference>
<keyword evidence="7" id="KW-0406">Ion transport</keyword>
<dbReference type="EMBL" id="BPWL01000010">
    <property type="protein sequence ID" value="GJJ14772.1"/>
    <property type="molecule type" value="Genomic_DNA"/>
</dbReference>
<keyword evidence="14" id="KW-1185">Reference proteome</keyword>
<keyword evidence="4" id="KW-0813">Transport</keyword>
<dbReference type="GO" id="GO:0005743">
    <property type="term" value="C:mitochondrial inner membrane"/>
    <property type="evidence" value="ECO:0007669"/>
    <property type="project" value="UniProtKB-SubCell"/>
</dbReference>
<comment type="subcellular location">
    <subcellularLocation>
        <location evidence="1">Mitochondrion inner membrane</location>
        <topology evidence="1">Peripheral membrane protein</topology>
    </subcellularLocation>
</comment>
<evidence type="ECO:0000256" key="10">
    <source>
        <dbReference type="ARBA" id="ARBA00023196"/>
    </source>
</evidence>
<dbReference type="PRINTS" id="PR00126">
    <property type="entry name" value="ATPASEGAMMA"/>
</dbReference>
<evidence type="ECO:0000256" key="9">
    <source>
        <dbReference type="ARBA" id="ARBA00023136"/>
    </source>
</evidence>
<evidence type="ECO:0000256" key="4">
    <source>
        <dbReference type="ARBA" id="ARBA00022448"/>
    </source>
</evidence>
<dbReference type="InterPro" id="IPR023632">
    <property type="entry name" value="ATP_synth_F1_gsu_CS"/>
</dbReference>
<dbReference type="FunFam" id="3.40.1380.10:FF:000003">
    <property type="entry name" value="ATP synthase subunit gamma"/>
    <property type="match status" value="1"/>
</dbReference>
<dbReference type="Gene3D" id="3.40.1380.10">
    <property type="match status" value="1"/>
</dbReference>
<dbReference type="Gene3D" id="1.10.287.80">
    <property type="entry name" value="ATP synthase, gamma subunit, helix hairpin domain"/>
    <property type="match status" value="1"/>
</dbReference>
<keyword evidence="6" id="KW-0999">Mitochondrion inner membrane</keyword>
<sequence>MLARSPAFRRCAIASSKGLQDNINGTRNMATLREIELRLKSVKNIEKITKSMKMIASTKLSKAQRAMTVAKAYGAANNELFKHAESTPEQTTEPSRKLFVVISSDKGLCGGIHSSVSKGTRRLLATGSIVADGPGLKAAESEGPNARPAADSPIVIIGDKSKAQLSRTVSKNIVLSLNQIGKDIPTFADAATVVDLIVRSGIKYDSVVVVYNKYVSAVAFEATAMEILNEKGLREASGFKAYEQEDDTTKDLAEFTLANGIYAALTEAHCAEQNSRRNAMDNASKNAGDMIGSLTMKYNRGRQAAITNELVDIITGASAL</sequence>
<dbReference type="GO" id="GO:0045259">
    <property type="term" value="C:proton-transporting ATP synthase complex"/>
    <property type="evidence" value="ECO:0007669"/>
    <property type="project" value="UniProtKB-KW"/>
</dbReference>
<evidence type="ECO:0000256" key="7">
    <source>
        <dbReference type="ARBA" id="ARBA00023065"/>
    </source>
</evidence>
<dbReference type="PANTHER" id="PTHR11693">
    <property type="entry name" value="ATP SYNTHASE GAMMA CHAIN"/>
    <property type="match status" value="1"/>
</dbReference>
<accession>A0AAV5AM40</accession>
<dbReference type="InterPro" id="IPR035968">
    <property type="entry name" value="ATP_synth_F1_ATPase_gsu"/>
</dbReference>
<dbReference type="CDD" id="cd12151">
    <property type="entry name" value="F1-ATPase_gamma"/>
    <property type="match status" value="1"/>
</dbReference>
<proteinExistence type="inferred from homology"/>
<dbReference type="GO" id="GO:0046933">
    <property type="term" value="F:proton-transporting ATP synthase activity, rotational mechanism"/>
    <property type="evidence" value="ECO:0007669"/>
    <property type="project" value="InterPro"/>
</dbReference>
<dbReference type="Proteomes" id="UP001050691">
    <property type="component" value="Unassembled WGS sequence"/>
</dbReference>
<dbReference type="PROSITE" id="PS00153">
    <property type="entry name" value="ATPASE_GAMMA"/>
    <property type="match status" value="1"/>
</dbReference>